<dbReference type="CDD" id="cd19757">
    <property type="entry name" value="Bbox1"/>
    <property type="match status" value="1"/>
</dbReference>
<dbReference type="OrthoDB" id="2913095at2759"/>
<proteinExistence type="predicted"/>
<evidence type="ECO:0000313" key="1">
    <source>
        <dbReference type="EMBL" id="KAJ5231286.1"/>
    </source>
</evidence>
<accession>A0A9W9NWW8</accession>
<dbReference type="GeneID" id="81383961"/>
<organism evidence="1 2">
    <name type="scientific">Penicillium citrinum</name>
    <dbReference type="NCBI Taxonomy" id="5077"/>
    <lineage>
        <taxon>Eukaryota</taxon>
        <taxon>Fungi</taxon>
        <taxon>Dikarya</taxon>
        <taxon>Ascomycota</taxon>
        <taxon>Pezizomycotina</taxon>
        <taxon>Eurotiomycetes</taxon>
        <taxon>Eurotiomycetidae</taxon>
        <taxon>Eurotiales</taxon>
        <taxon>Aspergillaceae</taxon>
        <taxon>Penicillium</taxon>
    </lineage>
</organism>
<gene>
    <name evidence="1" type="ORF">N7469_005874</name>
</gene>
<dbReference type="AlphaFoldDB" id="A0A9W9NWW8"/>
<dbReference type="RefSeq" id="XP_056500032.1">
    <property type="nucleotide sequence ID" value="XM_056644794.1"/>
</dbReference>
<name>A0A9W9NWW8_PENCI</name>
<sequence length="319" mass="36288">MKTNELNIMDLVYTDGIQYASKNEDCNAMIWLKCFQAKTLSKLPNPPVDAVKQIMEEVLRIGLHLATAPGDVLYHVVSVLGKIYYNEALQKVNSGVNEMLAGIGLIEGISRIECEQVPDQLLILPPWMYLARYYSRQGRERFARLAVRNSLQLSLEILSDDDLSNDIWAFIKIGNITSLFLDEKNTATAYAMEAFGFSALKKNQNSLEDGTEKNPDKVERKWLCVSICDSCGWKGENPGGLWVCADCIEINLCNDCREKLHKGEFVKNLCDASHKGFYVDEWDPERLGKVPVGYVPWGDKDITMEDWKNMLREKYLPRT</sequence>
<reference evidence="1" key="2">
    <citation type="journal article" date="2023" name="IMA Fungus">
        <title>Comparative genomic study of the Penicillium genus elucidates a diverse pangenome and 15 lateral gene transfer events.</title>
        <authorList>
            <person name="Petersen C."/>
            <person name="Sorensen T."/>
            <person name="Nielsen M.R."/>
            <person name="Sondergaard T.E."/>
            <person name="Sorensen J.L."/>
            <person name="Fitzpatrick D.A."/>
            <person name="Frisvad J.C."/>
            <person name="Nielsen K.L."/>
        </authorList>
    </citation>
    <scope>NUCLEOTIDE SEQUENCE</scope>
    <source>
        <strain evidence="1">IBT 23319</strain>
    </source>
</reference>
<comment type="caution">
    <text evidence="1">The sequence shown here is derived from an EMBL/GenBank/DDBJ whole genome shotgun (WGS) entry which is preliminary data.</text>
</comment>
<reference evidence="1" key="1">
    <citation type="submission" date="2022-11" db="EMBL/GenBank/DDBJ databases">
        <authorList>
            <person name="Petersen C."/>
        </authorList>
    </citation>
    <scope>NUCLEOTIDE SEQUENCE</scope>
    <source>
        <strain evidence="1">IBT 23319</strain>
    </source>
</reference>
<keyword evidence="2" id="KW-1185">Reference proteome</keyword>
<evidence type="ECO:0000313" key="2">
    <source>
        <dbReference type="Proteomes" id="UP001147733"/>
    </source>
</evidence>
<dbReference type="EMBL" id="JAPQKT010000005">
    <property type="protein sequence ID" value="KAJ5231286.1"/>
    <property type="molecule type" value="Genomic_DNA"/>
</dbReference>
<protein>
    <submittedName>
        <fullName evidence="1">Uncharacterized protein</fullName>
    </submittedName>
</protein>
<dbReference type="Proteomes" id="UP001147733">
    <property type="component" value="Unassembled WGS sequence"/>
</dbReference>